<feature type="chain" id="PRO_5046156247" evidence="8">
    <location>
        <begin position="23"/>
        <end position="104"/>
    </location>
</feature>
<dbReference type="InterPro" id="IPR008972">
    <property type="entry name" value="Cupredoxin"/>
</dbReference>
<dbReference type="Gene3D" id="2.60.40.420">
    <property type="entry name" value="Cupredoxins - blue copper proteins"/>
    <property type="match status" value="1"/>
</dbReference>
<dbReference type="RefSeq" id="WP_305102621.1">
    <property type="nucleotide sequence ID" value="NZ_JAUTWS010000004.1"/>
</dbReference>
<dbReference type="InterPro" id="IPR002386">
    <property type="entry name" value="Amicyanin/Pseudoazurin"/>
</dbReference>
<evidence type="ECO:0000256" key="1">
    <source>
        <dbReference type="ARBA" id="ARBA00001935"/>
    </source>
</evidence>
<comment type="subcellular location">
    <subcellularLocation>
        <location evidence="2">Periplasm</location>
    </subcellularLocation>
</comment>
<dbReference type="CDD" id="cd13921">
    <property type="entry name" value="Amicyanin"/>
    <property type="match status" value="1"/>
</dbReference>
<dbReference type="EMBL" id="JAUTWS010000004">
    <property type="protein sequence ID" value="MDO9707749.1"/>
    <property type="molecule type" value="Genomic_DNA"/>
</dbReference>
<sequence length="104" mass="11671">MLPRRAWLAALLLPLRPARAAAAEVVIDDFAFQPAELRVAPGTTVRWTNREDSPHNVVSQETPRLFRSRLMEAGESFAFTFDQPGEHAYYCALHPHMTGRVVVA</sequence>
<dbReference type="InterPro" id="IPR052721">
    <property type="entry name" value="ET_Amicyanin"/>
</dbReference>
<keyword evidence="8" id="KW-0732">Signal</keyword>
<accession>A0ABT9DV22</accession>
<dbReference type="SUPFAM" id="SSF49503">
    <property type="entry name" value="Cupredoxins"/>
    <property type="match status" value="1"/>
</dbReference>
<dbReference type="Pfam" id="PF00127">
    <property type="entry name" value="Copper-bind"/>
    <property type="match status" value="1"/>
</dbReference>
<evidence type="ECO:0000259" key="9">
    <source>
        <dbReference type="Pfam" id="PF00127"/>
    </source>
</evidence>
<keyword evidence="11" id="KW-1185">Reference proteome</keyword>
<feature type="signal peptide" evidence="8">
    <location>
        <begin position="1"/>
        <end position="22"/>
    </location>
</feature>
<evidence type="ECO:0000256" key="4">
    <source>
        <dbReference type="ARBA" id="ARBA00022723"/>
    </source>
</evidence>
<evidence type="ECO:0000256" key="8">
    <source>
        <dbReference type="SAM" id="SignalP"/>
    </source>
</evidence>
<name>A0ABT9DV22_9PROT</name>
<dbReference type="InterPro" id="IPR035668">
    <property type="entry name" value="Amicyanin"/>
</dbReference>
<evidence type="ECO:0000313" key="10">
    <source>
        <dbReference type="EMBL" id="MDO9707749.1"/>
    </source>
</evidence>
<keyword evidence="7" id="KW-0186">Copper</keyword>
<feature type="domain" description="Blue (type 1) copper" evidence="9">
    <location>
        <begin position="24"/>
        <end position="103"/>
    </location>
</feature>
<dbReference type="PANTHER" id="PTHR36507">
    <property type="entry name" value="BLL1555 PROTEIN"/>
    <property type="match status" value="1"/>
</dbReference>
<protein>
    <submittedName>
        <fullName evidence="10">Cupredoxin family copper-binding protein</fullName>
    </submittedName>
</protein>
<evidence type="ECO:0000256" key="7">
    <source>
        <dbReference type="ARBA" id="ARBA00023008"/>
    </source>
</evidence>
<reference evidence="10 11" key="1">
    <citation type="submission" date="2023-08" db="EMBL/GenBank/DDBJ databases">
        <title>The draft genome sequence of Paracraurococcus sp. LOR1-02.</title>
        <authorList>
            <person name="Kingkaew E."/>
            <person name="Tanasupawat S."/>
        </authorList>
    </citation>
    <scope>NUCLEOTIDE SEQUENCE [LARGE SCALE GENOMIC DNA]</scope>
    <source>
        <strain evidence="10 11">LOR1-02</strain>
    </source>
</reference>
<comment type="cofactor">
    <cofactor evidence="1">
        <name>Cu cation</name>
        <dbReference type="ChEBI" id="CHEBI:23378"/>
    </cofactor>
</comment>
<keyword evidence="3" id="KW-0813">Transport</keyword>
<dbReference type="InterPro" id="IPR000923">
    <property type="entry name" value="BlueCu_1"/>
</dbReference>
<comment type="caution">
    <text evidence="10">The sequence shown here is derived from an EMBL/GenBank/DDBJ whole genome shotgun (WGS) entry which is preliminary data.</text>
</comment>
<evidence type="ECO:0000313" key="11">
    <source>
        <dbReference type="Proteomes" id="UP001243009"/>
    </source>
</evidence>
<keyword evidence="6" id="KW-0249">Electron transport</keyword>
<organism evidence="10 11">
    <name type="scientific">Paracraurococcus lichenis</name>
    <dbReference type="NCBI Taxonomy" id="3064888"/>
    <lineage>
        <taxon>Bacteria</taxon>
        <taxon>Pseudomonadati</taxon>
        <taxon>Pseudomonadota</taxon>
        <taxon>Alphaproteobacteria</taxon>
        <taxon>Acetobacterales</taxon>
        <taxon>Roseomonadaceae</taxon>
        <taxon>Paracraurococcus</taxon>
    </lineage>
</organism>
<dbReference type="PANTHER" id="PTHR36507:SF1">
    <property type="entry name" value="BLL1555 PROTEIN"/>
    <property type="match status" value="1"/>
</dbReference>
<evidence type="ECO:0000256" key="2">
    <source>
        <dbReference type="ARBA" id="ARBA00004418"/>
    </source>
</evidence>
<evidence type="ECO:0000256" key="6">
    <source>
        <dbReference type="ARBA" id="ARBA00022982"/>
    </source>
</evidence>
<evidence type="ECO:0000256" key="3">
    <source>
        <dbReference type="ARBA" id="ARBA00022448"/>
    </source>
</evidence>
<gene>
    <name evidence="10" type="ORF">Q7A36_05270</name>
</gene>
<dbReference type="PRINTS" id="PR00155">
    <property type="entry name" value="AMICYANIN"/>
</dbReference>
<keyword evidence="5" id="KW-0574">Periplasm</keyword>
<evidence type="ECO:0000256" key="5">
    <source>
        <dbReference type="ARBA" id="ARBA00022764"/>
    </source>
</evidence>
<dbReference type="Proteomes" id="UP001243009">
    <property type="component" value="Unassembled WGS sequence"/>
</dbReference>
<proteinExistence type="predicted"/>
<keyword evidence="4" id="KW-0479">Metal-binding</keyword>